<comment type="caution">
    <text evidence="2">The sequence shown here is derived from an EMBL/GenBank/DDBJ whole genome shotgun (WGS) entry which is preliminary data.</text>
</comment>
<dbReference type="Proteomes" id="UP000055702">
    <property type="component" value="Unassembled WGS sequence"/>
</dbReference>
<organism evidence="2">
    <name type="scientific">Shewanella frigidimarina</name>
    <dbReference type="NCBI Taxonomy" id="56812"/>
    <lineage>
        <taxon>Bacteria</taxon>
        <taxon>Pseudomonadati</taxon>
        <taxon>Pseudomonadota</taxon>
        <taxon>Gammaproteobacteria</taxon>
        <taxon>Alteromonadales</taxon>
        <taxon>Shewanellaceae</taxon>
        <taxon>Shewanella</taxon>
    </lineage>
</organism>
<gene>
    <name evidence="2" type="ORF">AWJ07_13205</name>
</gene>
<dbReference type="InterPro" id="IPR021409">
    <property type="entry name" value="DUF3047"/>
</dbReference>
<feature type="chain" id="PRO_5007126008" description="DUF3047 domain-containing protein" evidence="1">
    <location>
        <begin position="20"/>
        <end position="221"/>
    </location>
</feature>
<feature type="signal peptide" evidence="1">
    <location>
        <begin position="1"/>
        <end position="19"/>
    </location>
</feature>
<protein>
    <recommendedName>
        <fullName evidence="4">DUF3047 domain-containing protein</fullName>
    </recommendedName>
</protein>
<dbReference type="EMBL" id="LRDC01000011">
    <property type="protein sequence ID" value="KVX02659.1"/>
    <property type="molecule type" value="Genomic_DNA"/>
</dbReference>
<dbReference type="Pfam" id="PF11249">
    <property type="entry name" value="DUF3047"/>
    <property type="match status" value="1"/>
</dbReference>
<reference evidence="2 3" key="1">
    <citation type="submission" date="2016-01" db="EMBL/GenBank/DDBJ databases">
        <title>Draft genome of the antarctic isolate Shewanella frigidimarina Ag06-30.</title>
        <authorList>
            <person name="Parmeciano Di Noto G."/>
            <person name="Vazquez S."/>
            <person name="Mac Cormack W."/>
            <person name="Iriarte A."/>
            <person name="Quiroga C."/>
        </authorList>
    </citation>
    <scope>NUCLEOTIDE SEQUENCE [LARGE SCALE GENOMIC DNA]</scope>
    <source>
        <strain evidence="2 3">Ag06-30</strain>
    </source>
</reference>
<proteinExistence type="predicted"/>
<evidence type="ECO:0008006" key="4">
    <source>
        <dbReference type="Google" id="ProtNLM"/>
    </source>
</evidence>
<evidence type="ECO:0000313" key="3">
    <source>
        <dbReference type="Proteomes" id="UP000055702"/>
    </source>
</evidence>
<sequence length="221" mass="24968">MLRWIIFLYSVAVCVNVQAATNVTLLSDNGIDSWASKVFSGESIYSVEDYKGRLALKALSHHSASGLVLEKQIDLIATPYLNWSWLVEQTLSQLDEQSKAGDDFVARVYVVIDGGFMVWNTKSLNYVWSSNQDKGLVWNNAFAGSSVKMMSVRGQQSQQGLWYEEKRNVYQDLIETFGDKGSQKANRKAYQYIDMIAIMTDTDNSGKDAETYYGDIIFTEK</sequence>
<accession>A0A106C1W1</accession>
<keyword evidence="1" id="KW-0732">Signal</keyword>
<evidence type="ECO:0000256" key="1">
    <source>
        <dbReference type="SAM" id="SignalP"/>
    </source>
</evidence>
<dbReference type="RefSeq" id="WP_059745098.1">
    <property type="nucleotide sequence ID" value="NZ_LRDC01000011.1"/>
</dbReference>
<name>A0A106C1W1_SHEFR</name>
<dbReference type="AlphaFoldDB" id="A0A106C1W1"/>
<evidence type="ECO:0000313" key="2">
    <source>
        <dbReference type="EMBL" id="KVX02659.1"/>
    </source>
</evidence>